<dbReference type="EMBL" id="JBFNXX010000028">
    <property type="protein sequence ID" value="MEW9922013.1"/>
    <property type="molecule type" value="Genomic_DNA"/>
</dbReference>
<evidence type="ECO:0000256" key="1">
    <source>
        <dbReference type="ARBA" id="ARBA00000971"/>
    </source>
</evidence>
<evidence type="ECO:0000256" key="3">
    <source>
        <dbReference type="ARBA" id="ARBA00013194"/>
    </source>
</evidence>
<keyword evidence="6 10" id="KW-0697">Rotamase</keyword>
<sequence length="284" mass="31962">MTEDSMKSGALLRRALREPLVHFLVFGAAMFVVLGAFGEEEASRPGEIVIAEETVNRLSATFEATWRRPPNRGELDLLIEDYVREEIYVREALALGLDQDDAVIRKRLRQKMEFVAASIARAIEPTEEELREFFAENVDKYEIEGAVAFQQVFLGERPSEARVAEVRKALAEGSDPMTLGQRTMLPREVGLSSAPTVDNSFGPGFYDAVIPLEAGEWHGPVGSSFGMHMVHVTNRKEPAAPDFKKVSVAVRDDWRRANIERIVKMNFDRLRERYKISLPGPDGR</sequence>
<dbReference type="Pfam" id="PF13145">
    <property type="entry name" value="Rotamase_2"/>
    <property type="match status" value="1"/>
</dbReference>
<evidence type="ECO:0000256" key="11">
    <source>
        <dbReference type="SAM" id="Phobius"/>
    </source>
</evidence>
<accession>A0ABV3RSN6</accession>
<evidence type="ECO:0000256" key="6">
    <source>
        <dbReference type="ARBA" id="ARBA00023110"/>
    </source>
</evidence>
<comment type="similarity">
    <text evidence="2">Belongs to the PpiC/parvulin rotamase family.</text>
</comment>
<comment type="caution">
    <text evidence="13">The sequence shown here is derived from an EMBL/GenBank/DDBJ whole genome shotgun (WGS) entry which is preliminary data.</text>
</comment>
<comment type="catalytic activity">
    <reaction evidence="1">
        <text>[protein]-peptidylproline (omega=180) = [protein]-peptidylproline (omega=0)</text>
        <dbReference type="Rhea" id="RHEA:16237"/>
        <dbReference type="Rhea" id="RHEA-COMP:10747"/>
        <dbReference type="Rhea" id="RHEA-COMP:10748"/>
        <dbReference type="ChEBI" id="CHEBI:83833"/>
        <dbReference type="ChEBI" id="CHEBI:83834"/>
        <dbReference type="EC" id="5.2.1.8"/>
    </reaction>
</comment>
<name>A0ABV3RSN6_9RHOB</name>
<dbReference type="InterPro" id="IPR050245">
    <property type="entry name" value="PrsA_foldase"/>
</dbReference>
<dbReference type="EC" id="5.2.1.8" evidence="3"/>
<dbReference type="RefSeq" id="WP_139837650.1">
    <property type="nucleotide sequence ID" value="NZ_JBFNXX010000028.1"/>
</dbReference>
<evidence type="ECO:0000259" key="12">
    <source>
        <dbReference type="PROSITE" id="PS50198"/>
    </source>
</evidence>
<dbReference type="PANTHER" id="PTHR47245:SF1">
    <property type="entry name" value="FOLDASE PROTEIN PRSA"/>
    <property type="match status" value="1"/>
</dbReference>
<proteinExistence type="inferred from homology"/>
<evidence type="ECO:0000256" key="7">
    <source>
        <dbReference type="ARBA" id="ARBA00023235"/>
    </source>
</evidence>
<protein>
    <recommendedName>
        <fullName evidence="4">Parvulin-like PPIase</fullName>
        <ecNumber evidence="3">5.2.1.8</ecNumber>
    </recommendedName>
    <alternativeName>
        <fullName evidence="8">Peptidyl-prolyl cis-trans isomerase plp</fullName>
    </alternativeName>
    <alternativeName>
        <fullName evidence="9">Rotamase plp</fullName>
    </alternativeName>
</protein>
<evidence type="ECO:0000313" key="14">
    <source>
        <dbReference type="Proteomes" id="UP001556098"/>
    </source>
</evidence>
<dbReference type="Proteomes" id="UP001556098">
    <property type="component" value="Unassembled WGS sequence"/>
</dbReference>
<evidence type="ECO:0000256" key="10">
    <source>
        <dbReference type="PROSITE-ProRule" id="PRU00278"/>
    </source>
</evidence>
<reference evidence="13 14" key="1">
    <citation type="submission" date="2024-07" db="EMBL/GenBank/DDBJ databases">
        <title>Marimonas sp.nov., isolated from tidal-flat sediment.</title>
        <authorList>
            <person name="Jayan J.N."/>
            <person name="Lee S.S."/>
        </authorList>
    </citation>
    <scope>NUCLEOTIDE SEQUENCE [LARGE SCALE GENOMIC DNA]</scope>
    <source>
        <strain evidence="13 14">MJW-29</strain>
    </source>
</reference>
<keyword evidence="11" id="KW-0812">Transmembrane</keyword>
<evidence type="ECO:0000256" key="4">
    <source>
        <dbReference type="ARBA" id="ARBA00018370"/>
    </source>
</evidence>
<evidence type="ECO:0000256" key="2">
    <source>
        <dbReference type="ARBA" id="ARBA00007656"/>
    </source>
</evidence>
<evidence type="ECO:0000256" key="5">
    <source>
        <dbReference type="ARBA" id="ARBA00022729"/>
    </source>
</evidence>
<gene>
    <name evidence="13" type="ORF">AB2B41_20605</name>
</gene>
<feature type="domain" description="PpiC" evidence="12">
    <location>
        <begin position="125"/>
        <end position="234"/>
    </location>
</feature>
<feature type="transmembrane region" description="Helical" evidence="11">
    <location>
        <begin position="20"/>
        <end position="38"/>
    </location>
</feature>
<dbReference type="Gene3D" id="3.10.50.40">
    <property type="match status" value="1"/>
</dbReference>
<keyword evidence="14" id="KW-1185">Reference proteome</keyword>
<evidence type="ECO:0000313" key="13">
    <source>
        <dbReference type="EMBL" id="MEW9922013.1"/>
    </source>
</evidence>
<evidence type="ECO:0000256" key="8">
    <source>
        <dbReference type="ARBA" id="ARBA00030642"/>
    </source>
</evidence>
<keyword evidence="11" id="KW-1133">Transmembrane helix</keyword>
<keyword evidence="11" id="KW-0472">Membrane</keyword>
<dbReference type="PANTHER" id="PTHR47245">
    <property type="entry name" value="PEPTIDYLPROLYL ISOMERASE"/>
    <property type="match status" value="1"/>
</dbReference>
<evidence type="ECO:0000256" key="9">
    <source>
        <dbReference type="ARBA" id="ARBA00031484"/>
    </source>
</evidence>
<dbReference type="InterPro" id="IPR046357">
    <property type="entry name" value="PPIase_dom_sf"/>
</dbReference>
<keyword evidence="5" id="KW-0732">Signal</keyword>
<keyword evidence="7 10" id="KW-0413">Isomerase</keyword>
<dbReference type="PROSITE" id="PS50198">
    <property type="entry name" value="PPIC_PPIASE_2"/>
    <property type="match status" value="1"/>
</dbReference>
<organism evidence="13 14">
    <name type="scientific">Sulfitobacter sediminis</name>
    <dbReference type="NCBI Taxonomy" id="3234186"/>
    <lineage>
        <taxon>Bacteria</taxon>
        <taxon>Pseudomonadati</taxon>
        <taxon>Pseudomonadota</taxon>
        <taxon>Alphaproteobacteria</taxon>
        <taxon>Rhodobacterales</taxon>
        <taxon>Roseobacteraceae</taxon>
        <taxon>Sulfitobacter</taxon>
    </lineage>
</organism>
<dbReference type="GO" id="GO:0016853">
    <property type="term" value="F:isomerase activity"/>
    <property type="evidence" value="ECO:0007669"/>
    <property type="project" value="UniProtKB-KW"/>
</dbReference>
<dbReference type="InterPro" id="IPR000297">
    <property type="entry name" value="PPIase_PpiC"/>
</dbReference>